<comment type="caution">
    <text evidence="2">The sequence shown here is derived from an EMBL/GenBank/DDBJ whole genome shotgun (WGS) entry which is preliminary data.</text>
</comment>
<reference evidence="2" key="1">
    <citation type="journal article" date="2023" name="Mol. Phylogenet. Evol.">
        <title>Genome-scale phylogeny and comparative genomics of the fungal order Sordariales.</title>
        <authorList>
            <person name="Hensen N."/>
            <person name="Bonometti L."/>
            <person name="Westerberg I."/>
            <person name="Brannstrom I.O."/>
            <person name="Guillou S."/>
            <person name="Cros-Aarteil S."/>
            <person name="Calhoun S."/>
            <person name="Haridas S."/>
            <person name="Kuo A."/>
            <person name="Mondo S."/>
            <person name="Pangilinan J."/>
            <person name="Riley R."/>
            <person name="LaButti K."/>
            <person name="Andreopoulos B."/>
            <person name="Lipzen A."/>
            <person name="Chen C."/>
            <person name="Yan M."/>
            <person name="Daum C."/>
            <person name="Ng V."/>
            <person name="Clum A."/>
            <person name="Steindorff A."/>
            <person name="Ohm R.A."/>
            <person name="Martin F."/>
            <person name="Silar P."/>
            <person name="Natvig D.O."/>
            <person name="Lalanne C."/>
            <person name="Gautier V."/>
            <person name="Ament-Velasquez S.L."/>
            <person name="Kruys A."/>
            <person name="Hutchinson M.I."/>
            <person name="Powell A.J."/>
            <person name="Barry K."/>
            <person name="Miller A.N."/>
            <person name="Grigoriev I.V."/>
            <person name="Debuchy R."/>
            <person name="Gladieux P."/>
            <person name="Hiltunen Thoren M."/>
            <person name="Johannesson H."/>
        </authorList>
    </citation>
    <scope>NUCLEOTIDE SEQUENCE</scope>
    <source>
        <strain evidence="2">CBS 232.78</strain>
    </source>
</reference>
<dbReference type="PANTHER" id="PTHR35811">
    <property type="entry name" value="SLR1870 PROTEIN"/>
    <property type="match status" value="1"/>
</dbReference>
<evidence type="ECO:0000259" key="1">
    <source>
        <dbReference type="Pfam" id="PF12872"/>
    </source>
</evidence>
<sequence length="146" mass="16248">MPIRFFHLSLGKWSMVLTVSRYSPGLGLSWCYESGLVVYAFGDRKTPKPFVSARDKFVYFENLNVTPVDQAAQAAIATSLAAALRLAVEAASDEDGWANLAEVGGLSTKRHPDFDPRTYGYVKFREPVATSNKSLRSMGLSRRFYI</sequence>
<dbReference type="EMBL" id="JAULSW010000004">
    <property type="protein sequence ID" value="KAK3385474.1"/>
    <property type="molecule type" value="Genomic_DNA"/>
</dbReference>
<evidence type="ECO:0000313" key="3">
    <source>
        <dbReference type="Proteomes" id="UP001285441"/>
    </source>
</evidence>
<organism evidence="2 3">
    <name type="scientific">Podospora didyma</name>
    <dbReference type="NCBI Taxonomy" id="330526"/>
    <lineage>
        <taxon>Eukaryota</taxon>
        <taxon>Fungi</taxon>
        <taxon>Dikarya</taxon>
        <taxon>Ascomycota</taxon>
        <taxon>Pezizomycotina</taxon>
        <taxon>Sordariomycetes</taxon>
        <taxon>Sordariomycetidae</taxon>
        <taxon>Sordariales</taxon>
        <taxon>Podosporaceae</taxon>
        <taxon>Podospora</taxon>
    </lineage>
</organism>
<protein>
    <recommendedName>
        <fullName evidence="1">HTH OST-type domain-containing protein</fullName>
    </recommendedName>
</protein>
<dbReference type="Pfam" id="PF12872">
    <property type="entry name" value="OST-HTH"/>
    <property type="match status" value="1"/>
</dbReference>
<dbReference type="InterPro" id="IPR025605">
    <property type="entry name" value="OST-HTH/LOTUS_dom"/>
</dbReference>
<dbReference type="PANTHER" id="PTHR35811:SF1">
    <property type="entry name" value="HTH OST-TYPE DOMAIN-CONTAINING PROTEIN"/>
    <property type="match status" value="1"/>
</dbReference>
<proteinExistence type="predicted"/>
<dbReference type="Gene3D" id="3.30.420.610">
    <property type="entry name" value="LOTUS domain-like"/>
    <property type="match status" value="1"/>
</dbReference>
<name>A0AAE0NPV5_9PEZI</name>
<gene>
    <name evidence="2" type="ORF">B0H63DRAFT_449521</name>
</gene>
<evidence type="ECO:0000313" key="2">
    <source>
        <dbReference type="EMBL" id="KAK3385474.1"/>
    </source>
</evidence>
<accession>A0AAE0NPV5</accession>
<dbReference type="CDD" id="cd10146">
    <property type="entry name" value="LabA_like_C"/>
    <property type="match status" value="1"/>
</dbReference>
<dbReference type="AlphaFoldDB" id="A0AAE0NPV5"/>
<dbReference type="InterPro" id="IPR041966">
    <property type="entry name" value="LOTUS-like"/>
</dbReference>
<keyword evidence="3" id="KW-1185">Reference proteome</keyword>
<dbReference type="Proteomes" id="UP001285441">
    <property type="component" value="Unassembled WGS sequence"/>
</dbReference>
<reference evidence="2" key="2">
    <citation type="submission" date="2023-06" db="EMBL/GenBank/DDBJ databases">
        <authorList>
            <consortium name="Lawrence Berkeley National Laboratory"/>
            <person name="Haridas S."/>
            <person name="Hensen N."/>
            <person name="Bonometti L."/>
            <person name="Westerberg I."/>
            <person name="Brannstrom I.O."/>
            <person name="Guillou S."/>
            <person name="Cros-Aarteil S."/>
            <person name="Calhoun S."/>
            <person name="Kuo A."/>
            <person name="Mondo S."/>
            <person name="Pangilinan J."/>
            <person name="Riley R."/>
            <person name="LaButti K."/>
            <person name="Andreopoulos B."/>
            <person name="Lipzen A."/>
            <person name="Chen C."/>
            <person name="Yanf M."/>
            <person name="Daum C."/>
            <person name="Ng V."/>
            <person name="Clum A."/>
            <person name="Steindorff A."/>
            <person name="Ohm R."/>
            <person name="Martin F."/>
            <person name="Silar P."/>
            <person name="Natvig D."/>
            <person name="Lalanne C."/>
            <person name="Gautier V."/>
            <person name="Ament-velasquez S.L."/>
            <person name="Kruys A."/>
            <person name="Hutchinson M.I."/>
            <person name="Powell A.J."/>
            <person name="Barry K."/>
            <person name="Miller A.N."/>
            <person name="Grigoriev I.V."/>
            <person name="Debuchy R."/>
            <person name="Gladieux P."/>
            <person name="Thoren M.H."/>
            <person name="Johannesson H."/>
        </authorList>
    </citation>
    <scope>NUCLEOTIDE SEQUENCE</scope>
    <source>
        <strain evidence="2">CBS 232.78</strain>
    </source>
</reference>
<feature type="domain" description="HTH OST-type" evidence="1">
    <location>
        <begin position="84"/>
        <end position="126"/>
    </location>
</feature>